<dbReference type="Pfam" id="PF10758">
    <property type="entry name" value="DUF2586"/>
    <property type="match status" value="1"/>
</dbReference>
<evidence type="ECO:0000313" key="2">
    <source>
        <dbReference type="Proteomes" id="UP000030152"/>
    </source>
</evidence>
<evidence type="ECO:0008006" key="3">
    <source>
        <dbReference type="Google" id="ProtNLM"/>
    </source>
</evidence>
<dbReference type="OrthoDB" id="1318179at2"/>
<name>A0A0A2M6V2_9FLAO</name>
<dbReference type="EMBL" id="JRLX01000001">
    <property type="protein sequence ID" value="KGO88382.1"/>
    <property type="molecule type" value="Genomic_DNA"/>
</dbReference>
<comment type="caution">
    <text evidence="1">The sequence shown here is derived from an EMBL/GenBank/DDBJ whole genome shotgun (WGS) entry which is preliminary data.</text>
</comment>
<dbReference type="Proteomes" id="UP000030152">
    <property type="component" value="Unassembled WGS sequence"/>
</dbReference>
<dbReference type="RefSeq" id="WP_020211381.1">
    <property type="nucleotide sequence ID" value="NZ_JRLX01000001.1"/>
</dbReference>
<dbReference type="InterPro" id="IPR019694">
    <property type="entry name" value="Phage_HP1_Orf23"/>
</dbReference>
<evidence type="ECO:0000313" key="1">
    <source>
        <dbReference type="EMBL" id="KGO88382.1"/>
    </source>
</evidence>
<dbReference type="eggNOG" id="ENOG502ZB6X">
    <property type="taxonomic scope" value="Bacteria"/>
</dbReference>
<proteinExistence type="predicted"/>
<dbReference type="AlphaFoldDB" id="A0A0A2M6V2"/>
<organism evidence="1 2">
    <name type="scientific">Flavobacterium rivuli WB 3.3-2 = DSM 21788</name>
    <dbReference type="NCBI Taxonomy" id="1121895"/>
    <lineage>
        <taxon>Bacteria</taxon>
        <taxon>Pseudomonadati</taxon>
        <taxon>Bacteroidota</taxon>
        <taxon>Flavobacteriia</taxon>
        <taxon>Flavobacteriales</taxon>
        <taxon>Flavobacteriaceae</taxon>
        <taxon>Flavobacterium</taxon>
    </lineage>
</organism>
<dbReference type="STRING" id="1121895.GCA_000378485_00256"/>
<protein>
    <recommendedName>
        <fullName evidence="3">DUF2586 family protein</fullName>
    </recommendedName>
</protein>
<sequence length="407" mass="44168">MSLPNISINFQNGQLGQYLDTPDGVFGLLASAAAVSTTFLLNTPYMVRGMSQVAALGITPSVDNYVLYKTLKEFYAEAGDGTELWLMGLAKTTKVSDWFTVDVGTGKTPAEKLLDAANGKLTMLFTAFSPTGTYAPVITTGIDADVWAALPLAQTLAENYTKNRYAPFYTLFEGYAFDGIKTAVKDLLTLDYDRCQIMLGDTQKRTGVPASKGAATGLLAGRKAKSPVNANPARVRDGAANTLTAYILDTPAELYDIAALHDKGYVSFRNHTGRSGYFFTDDPLTTPIDDDYHYGTHRRTIDKAYRLAYDALIEFLLDDSTVNPNGTIDVMVAKTIETAVISAIGNNMTGELSIDANDPKDLGVICVVDLTNNVTSSSRLKLSKLQIKPRGYFRYIDVPLGFVPITN</sequence>
<keyword evidence="2" id="KW-1185">Reference proteome</keyword>
<reference evidence="1 2" key="1">
    <citation type="submission" date="2013-09" db="EMBL/GenBank/DDBJ databases">
        <authorList>
            <person name="Zeng Z."/>
            <person name="Chen C."/>
        </authorList>
    </citation>
    <scope>NUCLEOTIDE SEQUENCE [LARGE SCALE GENOMIC DNA]</scope>
    <source>
        <strain evidence="1 2">WB 3.3-2</strain>
    </source>
</reference>
<gene>
    <name evidence="1" type="ORF">Q765_00230</name>
</gene>
<accession>A0A0A2M6V2</accession>